<organism evidence="1 2">
    <name type="scientific">Chamaesiphon polymorphus CCALA 037</name>
    <dbReference type="NCBI Taxonomy" id="2107692"/>
    <lineage>
        <taxon>Bacteria</taxon>
        <taxon>Bacillati</taxon>
        <taxon>Cyanobacteriota</taxon>
        <taxon>Cyanophyceae</taxon>
        <taxon>Gomontiellales</taxon>
        <taxon>Chamaesiphonaceae</taxon>
        <taxon>Chamaesiphon</taxon>
    </lineage>
</organism>
<comment type="caution">
    <text evidence="1">The sequence shown here is derived from an EMBL/GenBank/DDBJ whole genome shotgun (WGS) entry which is preliminary data.</text>
</comment>
<protein>
    <submittedName>
        <fullName evidence="1">Uncharacterized protein</fullName>
    </submittedName>
</protein>
<reference evidence="1 2" key="1">
    <citation type="submission" date="2018-03" db="EMBL/GenBank/DDBJ databases">
        <title>The ancient ancestry and fast evolution of plastids.</title>
        <authorList>
            <person name="Moore K.R."/>
            <person name="Magnabosco C."/>
            <person name="Momper L."/>
            <person name="Gold D.A."/>
            <person name="Bosak T."/>
            <person name="Fournier G.P."/>
        </authorList>
    </citation>
    <scope>NUCLEOTIDE SEQUENCE [LARGE SCALE GENOMIC DNA]</scope>
    <source>
        <strain evidence="1 2">CCALA 037</strain>
    </source>
</reference>
<dbReference type="EMBL" id="PVWO01000333">
    <property type="protein sequence ID" value="PSB52240.1"/>
    <property type="molecule type" value="Genomic_DNA"/>
</dbReference>
<evidence type="ECO:0000313" key="1">
    <source>
        <dbReference type="EMBL" id="PSB52240.1"/>
    </source>
</evidence>
<proteinExistence type="predicted"/>
<accession>A0A2T1G503</accession>
<evidence type="ECO:0000313" key="2">
    <source>
        <dbReference type="Proteomes" id="UP000238937"/>
    </source>
</evidence>
<name>A0A2T1G503_9CYAN</name>
<dbReference type="AlphaFoldDB" id="A0A2T1G503"/>
<dbReference type="Proteomes" id="UP000238937">
    <property type="component" value="Unassembled WGS sequence"/>
</dbReference>
<gene>
    <name evidence="1" type="ORF">C7B77_20715</name>
</gene>
<keyword evidence="2" id="KW-1185">Reference proteome</keyword>
<sequence>MFVRFPVMAHDEFKFGTVNYGGGVVLTLTLTKQIETIRRSNCQNAGIERQMRSRTWGSSGKSRLGAVTPIVFAIELEKAI</sequence>